<dbReference type="InterPro" id="IPR050879">
    <property type="entry name" value="Acyltransferase_3"/>
</dbReference>
<dbReference type="PANTHER" id="PTHR23028:SF53">
    <property type="entry name" value="ACYL_TRANSF_3 DOMAIN-CONTAINING PROTEIN"/>
    <property type="match status" value="1"/>
</dbReference>
<dbReference type="Pfam" id="PF01757">
    <property type="entry name" value="Acyl_transf_3"/>
    <property type="match status" value="1"/>
</dbReference>
<evidence type="ECO:0000256" key="1">
    <source>
        <dbReference type="SAM" id="Phobius"/>
    </source>
</evidence>
<evidence type="ECO:0000313" key="4">
    <source>
        <dbReference type="Proteomes" id="UP000036185"/>
    </source>
</evidence>
<organism evidence="3 4">
    <name type="scientific">Corynebacterium ulcerans FRC58</name>
    <dbReference type="NCBI Taxonomy" id="1408268"/>
    <lineage>
        <taxon>Bacteria</taxon>
        <taxon>Bacillati</taxon>
        <taxon>Actinomycetota</taxon>
        <taxon>Actinomycetes</taxon>
        <taxon>Mycobacteriales</taxon>
        <taxon>Corynebacteriaceae</taxon>
        <taxon>Corynebacterium</taxon>
    </lineage>
</organism>
<feature type="transmembrane region" description="Helical" evidence="1">
    <location>
        <begin position="160"/>
        <end position="182"/>
    </location>
</feature>
<dbReference type="GO" id="GO:0016746">
    <property type="term" value="F:acyltransferase activity"/>
    <property type="evidence" value="ECO:0007669"/>
    <property type="project" value="UniProtKB-KW"/>
</dbReference>
<keyword evidence="1" id="KW-0812">Transmembrane</keyword>
<accession>A0ABN4GWS1</accession>
<dbReference type="EMBL" id="CP011913">
    <property type="protein sequence ID" value="AKN78028.1"/>
    <property type="molecule type" value="Genomic_DNA"/>
</dbReference>
<gene>
    <name evidence="3" type="ORF">CulFRC58_2174</name>
</gene>
<sequence length="384" mass="42051">MSMPAASTPVSLLSITLTTLYFPLGSLKVSPSYPPRTRNFLPQLEGLRGVAAVGVLLTHTAFQTGMSQSGIAGAILARFDFFVAVFFGLSAFLLWRGDHSGSPLSYFRRRAFRILPAYWVCILLVFAFLPDSFGTGWRTILATLTFTQVYPAHSLAGGLTHLWSLSVEVAFYLFLPVLVWALRGVSKSKRLLCFFGMFAAGIGWAAVPWPLDLAGGINFQIFPPSYAPWFVVGLIAAELEGTRITAWKGFNLTWLWWALALGVAWVAGQPWFGPQGLTHPTPGEFVRKILAGALFGALILLPYAWRTGSARASLLSSRPLLTLGRWSYSLFLWHLPVLSMVFPLLGIAPFSGHFILVTAVCFVGSVIVAAASFTLVEKNARWAR</sequence>
<reference evidence="3 4" key="1">
    <citation type="journal article" date="2014" name="Int. J. Syst. Evol. Microbiol.">
        <title>Draft Genome Sequence of Corynebacterium ulcerans FRC58, Isolated from the Bronchitic Aspiration of a Patient in France.</title>
        <authorList>
            <person name="Silva Ado S."/>
            <person name="Barauna R.A."/>
            <person name="de Sa P.C."/>
            <person name="das Gracas D.A."/>
            <person name="Carneiro A.R."/>
            <person name="Thouvenin M."/>
            <person name="Azevedo V."/>
            <person name="Badell E."/>
            <person name="Guiso N."/>
            <person name="da Silva A.L."/>
            <person name="Ramos R.T."/>
        </authorList>
    </citation>
    <scope>NUCLEOTIDE SEQUENCE [LARGE SCALE GENOMIC DNA]</scope>
    <source>
        <strain evidence="3 4">FRC58</strain>
    </source>
</reference>
<dbReference type="PANTHER" id="PTHR23028">
    <property type="entry name" value="ACETYLTRANSFERASE"/>
    <property type="match status" value="1"/>
</dbReference>
<feature type="transmembrane region" description="Helical" evidence="1">
    <location>
        <begin position="354"/>
        <end position="376"/>
    </location>
</feature>
<feature type="domain" description="Acyltransferase 3" evidence="2">
    <location>
        <begin position="43"/>
        <end position="369"/>
    </location>
</feature>
<name>A0ABN4GWS1_CORUL</name>
<keyword evidence="4" id="KW-1185">Reference proteome</keyword>
<feature type="transmembrane region" description="Helical" evidence="1">
    <location>
        <begin position="6"/>
        <end position="25"/>
    </location>
</feature>
<proteinExistence type="predicted"/>
<evidence type="ECO:0000313" key="3">
    <source>
        <dbReference type="EMBL" id="AKN78028.1"/>
    </source>
</evidence>
<feature type="transmembrane region" description="Helical" evidence="1">
    <location>
        <begin position="46"/>
        <end position="65"/>
    </location>
</feature>
<keyword evidence="1" id="KW-1133">Transmembrane helix</keyword>
<feature type="transmembrane region" description="Helical" evidence="1">
    <location>
        <begin position="249"/>
        <end position="268"/>
    </location>
</feature>
<dbReference type="InterPro" id="IPR002656">
    <property type="entry name" value="Acyl_transf_3_dom"/>
</dbReference>
<keyword evidence="3" id="KW-0808">Transferase</keyword>
<keyword evidence="1" id="KW-0472">Membrane</keyword>
<protein>
    <submittedName>
        <fullName evidence="3">Acyltransferase</fullName>
    </submittedName>
</protein>
<keyword evidence="3" id="KW-0012">Acyltransferase</keyword>
<feature type="transmembrane region" description="Helical" evidence="1">
    <location>
        <begin position="116"/>
        <end position="140"/>
    </location>
</feature>
<feature type="transmembrane region" description="Helical" evidence="1">
    <location>
        <begin position="288"/>
        <end position="305"/>
    </location>
</feature>
<feature type="transmembrane region" description="Helical" evidence="1">
    <location>
        <begin position="191"/>
        <end position="211"/>
    </location>
</feature>
<evidence type="ECO:0000259" key="2">
    <source>
        <dbReference type="Pfam" id="PF01757"/>
    </source>
</evidence>
<feature type="transmembrane region" description="Helical" evidence="1">
    <location>
        <begin position="326"/>
        <end position="348"/>
    </location>
</feature>
<feature type="transmembrane region" description="Helical" evidence="1">
    <location>
        <begin position="217"/>
        <end position="237"/>
    </location>
</feature>
<feature type="transmembrane region" description="Helical" evidence="1">
    <location>
        <begin position="71"/>
        <end position="95"/>
    </location>
</feature>
<dbReference type="Proteomes" id="UP000036185">
    <property type="component" value="Chromosome"/>
</dbReference>